<gene>
    <name evidence="2" type="ORF">CCUG60883_00017</name>
    <name evidence="1" type="ORF">CCUG60885_03076</name>
</gene>
<evidence type="ECO:0000313" key="2">
    <source>
        <dbReference type="EMBL" id="TEA09256.1"/>
    </source>
</evidence>
<evidence type="ECO:0000313" key="4">
    <source>
        <dbReference type="Proteomes" id="UP000295685"/>
    </source>
</evidence>
<dbReference type="EMBL" id="PECM01000001">
    <property type="protein sequence ID" value="TEA09256.1"/>
    <property type="molecule type" value="Genomic_DNA"/>
</dbReference>
<comment type="caution">
    <text evidence="1">The sequence shown here is derived from an EMBL/GenBank/DDBJ whole genome shotgun (WGS) entry which is preliminary data.</text>
</comment>
<reference evidence="3 4" key="1">
    <citation type="journal article" date="2019" name="Sci. Rep.">
        <title>Extended insight into the Mycobacterium chelonae-abscessus complex through whole genome sequencing of Mycobacterium salmoniphilum outbreak and Mycobacterium salmoniphilum-like strains.</title>
        <authorList>
            <person name="Behra P.R.K."/>
            <person name="Das S."/>
            <person name="Pettersson B.M.F."/>
            <person name="Shirreff L."/>
            <person name="DuCote T."/>
            <person name="Jacobsson K.G."/>
            <person name="Ennis D.G."/>
            <person name="Kirsebom L.A."/>
        </authorList>
    </citation>
    <scope>NUCLEOTIDE SEQUENCE [LARGE SCALE GENOMIC DNA]</scope>
    <source>
        <strain evidence="2 3">CCUG 60883</strain>
        <strain evidence="1 4">CCUG 60885</strain>
    </source>
</reference>
<dbReference type="Proteomes" id="UP000295685">
    <property type="component" value="Unassembled WGS sequence"/>
</dbReference>
<dbReference type="EMBL" id="PECK01000006">
    <property type="protein sequence ID" value="TDZ93473.1"/>
    <property type="molecule type" value="Genomic_DNA"/>
</dbReference>
<evidence type="ECO:0000313" key="1">
    <source>
        <dbReference type="EMBL" id="TDZ93473.1"/>
    </source>
</evidence>
<dbReference type="Proteomes" id="UP000294844">
    <property type="component" value="Unassembled WGS sequence"/>
</dbReference>
<name>A0A4R8SDG6_9MYCO</name>
<evidence type="ECO:0000313" key="3">
    <source>
        <dbReference type="Proteomes" id="UP000294844"/>
    </source>
</evidence>
<proteinExistence type="predicted"/>
<keyword evidence="3" id="KW-1185">Reference proteome</keyword>
<accession>A0A4R8SDG6</accession>
<sequence length="191" mass="20700">MQIVSVIDAGPSYVVIWHVDAGAEVLGMSRMCGAWVLNDEPHKLELLTHRKLVITTPSGAKALNATSSHPSGILDLDQTTKNIAAERDRLQCTYDGLPASRKKTLVAPRWPHLPDAIDLGNAPRARSADTTVARALGIARGVDELATAWAGIERQRLARTYLTDEAPSQPQEARNLPFALMSNGAPAETYR</sequence>
<organism evidence="1 4">
    <name type="scientific">Mycobacteroides salmoniphilum</name>
    <dbReference type="NCBI Taxonomy" id="404941"/>
    <lineage>
        <taxon>Bacteria</taxon>
        <taxon>Bacillati</taxon>
        <taxon>Actinomycetota</taxon>
        <taxon>Actinomycetes</taxon>
        <taxon>Mycobacteriales</taxon>
        <taxon>Mycobacteriaceae</taxon>
        <taxon>Mycobacteroides</taxon>
    </lineage>
</organism>
<protein>
    <submittedName>
        <fullName evidence="1">Uncharacterized protein</fullName>
    </submittedName>
</protein>
<dbReference type="AlphaFoldDB" id="A0A4R8SDG6"/>